<feature type="region of interest" description="Disordered" evidence="1">
    <location>
        <begin position="384"/>
        <end position="427"/>
    </location>
</feature>
<proteinExistence type="predicted"/>
<feature type="compositionally biased region" description="Low complexity" evidence="1">
    <location>
        <begin position="398"/>
        <end position="424"/>
    </location>
</feature>
<reference evidence="3 4" key="1">
    <citation type="journal article" date="2016" name="Nat. Commun.">
        <title>Extremotolerant tardigrade genome and improved radiotolerance of human cultured cells by tardigrade-unique protein.</title>
        <authorList>
            <person name="Hashimoto T."/>
            <person name="Horikawa D.D."/>
            <person name="Saito Y."/>
            <person name="Kuwahara H."/>
            <person name="Kozuka-Hata H."/>
            <person name="Shin-I T."/>
            <person name="Minakuchi Y."/>
            <person name="Ohishi K."/>
            <person name="Motoyama A."/>
            <person name="Aizu T."/>
            <person name="Enomoto A."/>
            <person name="Kondo K."/>
            <person name="Tanaka S."/>
            <person name="Hara Y."/>
            <person name="Koshikawa S."/>
            <person name="Sagara H."/>
            <person name="Miura T."/>
            <person name="Yokobori S."/>
            <person name="Miyagawa K."/>
            <person name="Suzuki Y."/>
            <person name="Kubo T."/>
            <person name="Oyama M."/>
            <person name="Kohara Y."/>
            <person name="Fujiyama A."/>
            <person name="Arakawa K."/>
            <person name="Katayama T."/>
            <person name="Toyoda A."/>
            <person name="Kunieda T."/>
        </authorList>
    </citation>
    <scope>NUCLEOTIDE SEQUENCE [LARGE SCALE GENOMIC DNA]</scope>
    <source>
        <strain evidence="3 4">YOKOZUNA-1</strain>
    </source>
</reference>
<comment type="caution">
    <text evidence="3">The sequence shown here is derived from an EMBL/GenBank/DDBJ whole genome shotgun (WGS) entry which is preliminary data.</text>
</comment>
<dbReference type="AlphaFoldDB" id="A0A1D1ULJ0"/>
<keyword evidence="4" id="KW-1185">Reference proteome</keyword>
<evidence type="ECO:0000313" key="4">
    <source>
        <dbReference type="Proteomes" id="UP000186922"/>
    </source>
</evidence>
<feature type="domain" description="CABIT" evidence="2">
    <location>
        <begin position="22"/>
        <end position="323"/>
    </location>
</feature>
<evidence type="ECO:0000313" key="3">
    <source>
        <dbReference type="EMBL" id="GAU89265.1"/>
    </source>
</evidence>
<dbReference type="OrthoDB" id="6076990at2759"/>
<dbReference type="Proteomes" id="UP000186922">
    <property type="component" value="Unassembled WGS sequence"/>
</dbReference>
<accession>A0A1D1ULJ0</accession>
<dbReference type="Pfam" id="PF12736">
    <property type="entry name" value="CABIT"/>
    <property type="match status" value="1"/>
</dbReference>
<gene>
    <name evidence="3" type="primary">RvY_01834-1</name>
    <name evidence="3" type="synonym">RvY_01834.1</name>
    <name evidence="3" type="ORF">RvY_01834</name>
</gene>
<evidence type="ECO:0000259" key="2">
    <source>
        <dbReference type="Pfam" id="PF12736"/>
    </source>
</evidence>
<organism evidence="3 4">
    <name type="scientific">Ramazzottius varieornatus</name>
    <name type="common">Water bear</name>
    <name type="synonym">Tardigrade</name>
    <dbReference type="NCBI Taxonomy" id="947166"/>
    <lineage>
        <taxon>Eukaryota</taxon>
        <taxon>Metazoa</taxon>
        <taxon>Ecdysozoa</taxon>
        <taxon>Tardigrada</taxon>
        <taxon>Eutardigrada</taxon>
        <taxon>Parachela</taxon>
        <taxon>Hypsibioidea</taxon>
        <taxon>Ramazzottiidae</taxon>
        <taxon>Ramazzottius</taxon>
    </lineage>
</organism>
<dbReference type="EMBL" id="BDGG01000001">
    <property type="protein sequence ID" value="GAU89265.1"/>
    <property type="molecule type" value="Genomic_DNA"/>
</dbReference>
<dbReference type="STRING" id="947166.A0A1D1ULJ0"/>
<name>A0A1D1ULJ0_RAMVA</name>
<evidence type="ECO:0000256" key="1">
    <source>
        <dbReference type="SAM" id="MobiDB-lite"/>
    </source>
</evidence>
<protein>
    <recommendedName>
        <fullName evidence="2">CABIT domain-containing protein</fullName>
    </recommendedName>
</protein>
<dbReference type="InterPro" id="IPR025946">
    <property type="entry name" value="CABIT_dom"/>
</dbReference>
<sequence length="447" mass="50498">MEPDWDDKTVSVGQIKREANLLPCIAKIDCEERVESNAEIDLRQPLLLFKAYKSVKVQARLLYRHKVNRKDIFQPYGNVSLVIPKGYTGLFSILDKEGYPTAKCYMFINDLIKVTGQVSASFLIHNCTIQAYRRISRRHYRRVALPAGTILKTTGLFTDQTPPSQRPLSQASYCNTPMRPSFSFAKFFSRHLDHYDVSTSSSSISNEGSTTAPLTRETTTERSFLKCQVAMDDEIYIPLTTAGKFFLISDPARTVEFNKHCIHLLSTVISEELLPCRAKLICGFLPEMREHFTGYLQLETIQTCDVMLVCTMKSHPFQLFEVDTTSEFEFRTALLSNPRYLSTSFRAALAFVSAHCESWRKQVKIVHEVQVDAAEEEEEHIYAEIDGPDTNISVPCTSSSSSPGGSSGVSSRFSDETFSSTETTPYSDSSLEYRMHVLSFPSKLSFV</sequence>